<evidence type="ECO:0008006" key="5">
    <source>
        <dbReference type="Google" id="ProtNLM"/>
    </source>
</evidence>
<dbReference type="RefSeq" id="WP_121485804.1">
    <property type="nucleotide sequence ID" value="NZ_QQXL01000007.1"/>
</dbReference>
<feature type="chain" id="PRO_5038881305" description="DUF4352 domain-containing protein" evidence="2">
    <location>
        <begin position="22"/>
        <end position="232"/>
    </location>
</feature>
<evidence type="ECO:0000256" key="2">
    <source>
        <dbReference type="SAM" id="SignalP"/>
    </source>
</evidence>
<evidence type="ECO:0000313" key="3">
    <source>
        <dbReference type="EMBL" id="RKW69758.1"/>
    </source>
</evidence>
<dbReference type="AlphaFoldDB" id="A0A496PGZ7"/>
<dbReference type="EMBL" id="QQXL01000007">
    <property type="protein sequence ID" value="RKW69758.1"/>
    <property type="molecule type" value="Genomic_DNA"/>
</dbReference>
<dbReference type="PROSITE" id="PS51257">
    <property type="entry name" value="PROKAR_LIPOPROTEIN"/>
    <property type="match status" value="1"/>
</dbReference>
<keyword evidence="4" id="KW-1185">Reference proteome</keyword>
<keyword evidence="2" id="KW-0732">Signal</keyword>
<sequence length="232" mass="22951">MAKGASCGVGLGLAALAFALAACTAAPDSGASQQAGPSATGSASDSSGSGASTQASGPPASSTPPASASALATDPNTGSKVEVDAQGRVSRAPGQAGTLTEPNNNKAAFTITVASSRRLNGCVMRGFGDKLTPERGGFVEVKVSATLSKASPEEQVGLTAESFVPLDAKGKPLAESAWSQSAEGCEIKNPLDILVEAGGTSQGELMLDVPKGTVSIAFDPEGAKGWTWPLSK</sequence>
<reference evidence="3 4" key="1">
    <citation type="submission" date="2018-07" db="EMBL/GenBank/DDBJ databases">
        <title>Arthrobacter sp. nov., isolated from raw cow's milk with high bacterial count.</title>
        <authorList>
            <person name="Hahne J."/>
            <person name="Isele D."/>
            <person name="Lipski A."/>
        </authorList>
    </citation>
    <scope>NUCLEOTIDE SEQUENCE [LARGE SCALE GENOMIC DNA]</scope>
    <source>
        <strain evidence="3 4">JZ R-183</strain>
    </source>
</reference>
<evidence type="ECO:0000313" key="4">
    <source>
        <dbReference type="Proteomes" id="UP000273119"/>
    </source>
</evidence>
<feature type="region of interest" description="Disordered" evidence="1">
    <location>
        <begin position="28"/>
        <end position="103"/>
    </location>
</feature>
<protein>
    <recommendedName>
        <fullName evidence="5">DUF4352 domain-containing protein</fullName>
    </recommendedName>
</protein>
<proteinExistence type="predicted"/>
<feature type="signal peptide" evidence="2">
    <location>
        <begin position="1"/>
        <end position="21"/>
    </location>
</feature>
<comment type="caution">
    <text evidence="3">The sequence shown here is derived from an EMBL/GenBank/DDBJ whole genome shotgun (WGS) entry which is preliminary data.</text>
</comment>
<name>A0A496PGZ7_9MICC</name>
<feature type="compositionally biased region" description="Low complexity" evidence="1">
    <location>
        <begin position="35"/>
        <end position="73"/>
    </location>
</feature>
<gene>
    <name evidence="3" type="ORF">DWQ67_11740</name>
</gene>
<organism evidence="3 4">
    <name type="scientific">Galactobacter caseinivorans</name>
    <dbReference type="NCBI Taxonomy" id="2676123"/>
    <lineage>
        <taxon>Bacteria</taxon>
        <taxon>Bacillati</taxon>
        <taxon>Actinomycetota</taxon>
        <taxon>Actinomycetes</taxon>
        <taxon>Micrococcales</taxon>
        <taxon>Micrococcaceae</taxon>
        <taxon>Galactobacter</taxon>
    </lineage>
</organism>
<accession>A0A496PGZ7</accession>
<evidence type="ECO:0000256" key="1">
    <source>
        <dbReference type="SAM" id="MobiDB-lite"/>
    </source>
</evidence>
<dbReference type="Proteomes" id="UP000273119">
    <property type="component" value="Unassembled WGS sequence"/>
</dbReference>